<reference evidence="1" key="2">
    <citation type="submission" date="2018-05" db="EMBL/GenBank/DDBJ databases">
        <title>OmerRS3 (Oryza meridionalis Reference Sequence Version 3).</title>
        <authorList>
            <person name="Zhang J."/>
            <person name="Kudrna D."/>
            <person name="Lee S."/>
            <person name="Talag J."/>
            <person name="Welchert J."/>
            <person name="Wing R.A."/>
        </authorList>
    </citation>
    <scope>NUCLEOTIDE SEQUENCE [LARGE SCALE GENOMIC DNA]</scope>
    <source>
        <strain evidence="1">cv. OR44</strain>
    </source>
</reference>
<evidence type="ECO:0000313" key="1">
    <source>
        <dbReference type="EnsemblPlants" id="OMERI07G14820.1"/>
    </source>
</evidence>
<evidence type="ECO:0000313" key="2">
    <source>
        <dbReference type="Proteomes" id="UP000008021"/>
    </source>
</evidence>
<sequence>MPSIRIKRGDAYHPEAPDLVTIEIDRFWKAAQNAGEDVLGEIVEEAAPPAPVAGGGDERGSIAAPVAVADEVHGGGGEDVERAAIAVDVHGSGDGVGDGDGLVSTSLSLSVAAAVDRDENRHGRGLRVFWDVKLMNPTRASCEAIEAASTDHITVQTRHGT</sequence>
<name>A0A0E0ECU6_9ORYZ</name>
<dbReference type="HOGENOM" id="CLU_1646396_0_0_1"/>
<organism evidence="1">
    <name type="scientific">Oryza meridionalis</name>
    <dbReference type="NCBI Taxonomy" id="40149"/>
    <lineage>
        <taxon>Eukaryota</taxon>
        <taxon>Viridiplantae</taxon>
        <taxon>Streptophyta</taxon>
        <taxon>Embryophyta</taxon>
        <taxon>Tracheophyta</taxon>
        <taxon>Spermatophyta</taxon>
        <taxon>Magnoliopsida</taxon>
        <taxon>Liliopsida</taxon>
        <taxon>Poales</taxon>
        <taxon>Poaceae</taxon>
        <taxon>BOP clade</taxon>
        <taxon>Oryzoideae</taxon>
        <taxon>Oryzeae</taxon>
        <taxon>Oryzinae</taxon>
        <taxon>Oryza</taxon>
    </lineage>
</organism>
<accession>A0A0E0ECU6</accession>
<dbReference type="EnsemblPlants" id="OMERI07G14820.1">
    <property type="protein sequence ID" value="OMERI07G14820.1"/>
    <property type="gene ID" value="OMERI07G14820"/>
</dbReference>
<keyword evidence="2" id="KW-1185">Reference proteome</keyword>
<dbReference type="Gramene" id="OMERI07G14820.1">
    <property type="protein sequence ID" value="OMERI07G14820.1"/>
    <property type="gene ID" value="OMERI07G14820"/>
</dbReference>
<proteinExistence type="predicted"/>
<dbReference type="Proteomes" id="UP000008021">
    <property type="component" value="Chromosome 7"/>
</dbReference>
<protein>
    <submittedName>
        <fullName evidence="1">Uncharacterized protein</fullName>
    </submittedName>
</protein>
<reference evidence="1" key="1">
    <citation type="submission" date="2015-04" db="UniProtKB">
        <authorList>
            <consortium name="EnsemblPlants"/>
        </authorList>
    </citation>
    <scope>IDENTIFICATION</scope>
</reference>
<dbReference type="AlphaFoldDB" id="A0A0E0ECU6"/>